<feature type="transmembrane region" description="Helical" evidence="8">
    <location>
        <begin position="263"/>
        <end position="290"/>
    </location>
</feature>
<organism evidence="12 13">
    <name type="scientific">Komagataella pastoris</name>
    <name type="common">Yeast</name>
    <name type="synonym">Pichia pastoris</name>
    <dbReference type="NCBI Taxonomy" id="4922"/>
    <lineage>
        <taxon>Eukaryota</taxon>
        <taxon>Fungi</taxon>
        <taxon>Dikarya</taxon>
        <taxon>Ascomycota</taxon>
        <taxon>Saccharomycotina</taxon>
        <taxon>Pichiomycetes</taxon>
        <taxon>Pichiales</taxon>
        <taxon>Pichiaceae</taxon>
        <taxon>Komagataella</taxon>
    </lineage>
</organism>
<dbReference type="PANTHER" id="PTHR21229">
    <property type="entry name" value="LUNG SEVEN TRANSMEMBRANE RECEPTOR"/>
    <property type="match status" value="1"/>
</dbReference>
<feature type="compositionally biased region" description="Acidic residues" evidence="7">
    <location>
        <begin position="515"/>
        <end position="525"/>
    </location>
</feature>
<feature type="compositionally biased region" description="Polar residues" evidence="7">
    <location>
        <begin position="534"/>
        <end position="554"/>
    </location>
</feature>
<sequence>MNIQIIIQSLFLLNVVFCQKAFITQTNSQYCSGMYNKRDWSGKIDPYIKLDLEQFKYNGEHSATTATDVSVLIFEYRDLPLLGKVDNTGRIRYVCDQEMINIGACTKDELNNFLTGDNSDDSKSKILTVKLTNLGDNGVAYNIVNTGYYCVATYSPAQGSKGGSMFNSYKIKVNFQNSFGSLAASEIPKLPLYGLLAVVYAVFFSVYLFHVYKHRTELLLLQKYLAGFFAFLTVETILIWSLYEIRNNNKKYPLPGGIKFYITIVSLLNAFKLSFSLFLLLIISLGYGVVYPKLNKRLMLKCKILTGVNFVFSSMFITFSYFRSQTQPTSATTTYNGDSSAIWILLLTIPIICTLAAFYFLILSSLSKTVKYLADNRQIVKLNMYKRLFRVMLLSSVLLLLALVLSTVFVFGDSVIESIERIWKYDKVITDFWPSVLYFVIFLAIAFIWRPTDTSYMLAVSSQLPNEVLDEENGAEVPNNGTTFGTGEEFEIDDLDNPFADRNKADVEPPSYDTLDNDSIEFDADQELHKGSKSDNSTVVPSNFSSNEGPSQAAVSEELFQLEDEEEETVKPEKK</sequence>
<evidence type="ECO:0000256" key="3">
    <source>
        <dbReference type="ARBA" id="ARBA00022692"/>
    </source>
</evidence>
<feature type="domain" description="PTM1-like N-terminal" evidence="11">
    <location>
        <begin position="27"/>
        <end position="177"/>
    </location>
</feature>
<keyword evidence="6 8" id="KW-0472">Membrane</keyword>
<dbReference type="Proteomes" id="UP000094565">
    <property type="component" value="Chromosome 3"/>
</dbReference>
<evidence type="ECO:0000256" key="2">
    <source>
        <dbReference type="ARBA" id="ARBA00007883"/>
    </source>
</evidence>
<evidence type="ECO:0000313" key="13">
    <source>
        <dbReference type="Proteomes" id="UP000094565"/>
    </source>
</evidence>
<feature type="transmembrane region" description="Helical" evidence="8">
    <location>
        <begin position="302"/>
        <end position="322"/>
    </location>
</feature>
<dbReference type="PANTHER" id="PTHR21229:SF1">
    <property type="entry name" value="GH17801P"/>
    <property type="match status" value="1"/>
</dbReference>
<dbReference type="EMBL" id="CP014586">
    <property type="protein sequence ID" value="ANZ76804.1"/>
    <property type="molecule type" value="Genomic_DNA"/>
</dbReference>
<feature type="transmembrane region" description="Helical" evidence="8">
    <location>
        <begin position="342"/>
        <end position="367"/>
    </location>
</feature>
<feature type="transmembrane region" description="Helical" evidence="8">
    <location>
        <begin position="190"/>
        <end position="212"/>
    </location>
</feature>
<evidence type="ECO:0000313" key="12">
    <source>
        <dbReference type="EMBL" id="ANZ76804.1"/>
    </source>
</evidence>
<dbReference type="Pfam" id="PF21902">
    <property type="entry name" value="PTM1-like_N"/>
    <property type="match status" value="1"/>
</dbReference>
<dbReference type="GO" id="GO:0016020">
    <property type="term" value="C:membrane"/>
    <property type="evidence" value="ECO:0007669"/>
    <property type="project" value="UniProtKB-SubCell"/>
</dbReference>
<gene>
    <name evidence="12" type="primary">PTM1</name>
    <name evidence="12" type="ORF">ATY40_BA7503401</name>
</gene>
<keyword evidence="13" id="KW-1185">Reference proteome</keyword>
<name>A0A1B2JFG0_PICPA</name>
<dbReference type="AlphaFoldDB" id="A0A1B2JFG0"/>
<dbReference type="OrthoDB" id="19932at2759"/>
<keyword evidence="5 8" id="KW-1133">Transmembrane helix</keyword>
<evidence type="ECO:0000259" key="10">
    <source>
        <dbReference type="Pfam" id="PF06814"/>
    </source>
</evidence>
<protein>
    <submittedName>
        <fullName evidence="12">BA75_03401T0</fullName>
    </submittedName>
</protein>
<comment type="similarity">
    <text evidence="2">Belongs to the LU7TM family.</text>
</comment>
<dbReference type="GO" id="GO:0042147">
    <property type="term" value="P:retrograde transport, endosome to Golgi"/>
    <property type="evidence" value="ECO:0007669"/>
    <property type="project" value="TreeGrafter"/>
</dbReference>
<keyword evidence="3 8" id="KW-0812">Transmembrane</keyword>
<feature type="signal peptide" evidence="9">
    <location>
        <begin position="1"/>
        <end position="18"/>
    </location>
</feature>
<dbReference type="InterPro" id="IPR053938">
    <property type="entry name" value="PTM1-like_N"/>
</dbReference>
<dbReference type="InterPro" id="IPR053937">
    <property type="entry name" value="GOST_TM"/>
</dbReference>
<feature type="transmembrane region" description="Helical" evidence="8">
    <location>
        <begin position="432"/>
        <end position="449"/>
    </location>
</feature>
<proteinExistence type="inferred from homology"/>
<reference evidence="12 13" key="1">
    <citation type="submission" date="2016-02" db="EMBL/GenBank/DDBJ databases">
        <title>Comparative genomic and transcriptomic foundation for Pichia pastoris.</title>
        <authorList>
            <person name="Love K.R."/>
            <person name="Shah K.A."/>
            <person name="Whittaker C.A."/>
            <person name="Wu J."/>
            <person name="Bartlett M.C."/>
            <person name="Ma D."/>
            <person name="Leeson R.L."/>
            <person name="Priest M."/>
            <person name="Young S.K."/>
            <person name="Love J.C."/>
        </authorList>
    </citation>
    <scope>NUCLEOTIDE SEQUENCE [LARGE SCALE GENOMIC DNA]</scope>
    <source>
        <strain evidence="12 13">ATCC 28485</strain>
    </source>
</reference>
<dbReference type="GO" id="GO:0005794">
    <property type="term" value="C:Golgi apparatus"/>
    <property type="evidence" value="ECO:0007669"/>
    <property type="project" value="TreeGrafter"/>
</dbReference>
<dbReference type="Pfam" id="PF06814">
    <property type="entry name" value="GOST_TM"/>
    <property type="match status" value="1"/>
</dbReference>
<evidence type="ECO:0000256" key="1">
    <source>
        <dbReference type="ARBA" id="ARBA00004141"/>
    </source>
</evidence>
<evidence type="ECO:0000256" key="6">
    <source>
        <dbReference type="ARBA" id="ARBA00023136"/>
    </source>
</evidence>
<dbReference type="InterPro" id="IPR009637">
    <property type="entry name" value="GPR107/GPR108-like"/>
</dbReference>
<evidence type="ECO:0000256" key="4">
    <source>
        <dbReference type="ARBA" id="ARBA00022729"/>
    </source>
</evidence>
<evidence type="ECO:0000256" key="5">
    <source>
        <dbReference type="ARBA" id="ARBA00022989"/>
    </source>
</evidence>
<accession>A0A1B2JFG0</accession>
<feature type="chain" id="PRO_5008539446" evidence="9">
    <location>
        <begin position="19"/>
        <end position="575"/>
    </location>
</feature>
<keyword evidence="4 9" id="KW-0732">Signal</keyword>
<comment type="subcellular location">
    <subcellularLocation>
        <location evidence="1">Membrane</location>
        <topology evidence="1">Multi-pass membrane protein</topology>
    </subcellularLocation>
</comment>
<feature type="transmembrane region" description="Helical" evidence="8">
    <location>
        <begin position="388"/>
        <end position="412"/>
    </location>
</feature>
<evidence type="ECO:0000256" key="9">
    <source>
        <dbReference type="SAM" id="SignalP"/>
    </source>
</evidence>
<feature type="transmembrane region" description="Helical" evidence="8">
    <location>
        <begin position="224"/>
        <end position="243"/>
    </location>
</feature>
<feature type="domain" description="GOST seven transmembrane" evidence="10">
    <location>
        <begin position="188"/>
        <end position="455"/>
    </location>
</feature>
<evidence type="ECO:0000259" key="11">
    <source>
        <dbReference type="Pfam" id="PF21902"/>
    </source>
</evidence>
<evidence type="ECO:0000256" key="7">
    <source>
        <dbReference type="SAM" id="MobiDB-lite"/>
    </source>
</evidence>
<evidence type="ECO:0000256" key="8">
    <source>
        <dbReference type="SAM" id="Phobius"/>
    </source>
</evidence>
<feature type="region of interest" description="Disordered" evidence="7">
    <location>
        <begin position="498"/>
        <end position="575"/>
    </location>
</feature>
<dbReference type="GO" id="GO:0005829">
    <property type="term" value="C:cytosol"/>
    <property type="evidence" value="ECO:0007669"/>
    <property type="project" value="GOC"/>
</dbReference>